<dbReference type="Proteomes" id="UP001162131">
    <property type="component" value="Unassembled WGS sequence"/>
</dbReference>
<gene>
    <name evidence="1" type="ORF">BSTOLATCC_MIC27126</name>
</gene>
<keyword evidence="2" id="KW-1185">Reference proteome</keyword>
<evidence type="ECO:0000313" key="1">
    <source>
        <dbReference type="EMBL" id="CAG9320654.1"/>
    </source>
</evidence>
<evidence type="ECO:0000313" key="2">
    <source>
        <dbReference type="Proteomes" id="UP001162131"/>
    </source>
</evidence>
<proteinExistence type="predicted"/>
<name>A0AAU9JG47_9CILI</name>
<accession>A0AAU9JG47</accession>
<dbReference type="EMBL" id="CAJZBQ010000026">
    <property type="protein sequence ID" value="CAG9320654.1"/>
    <property type="molecule type" value="Genomic_DNA"/>
</dbReference>
<comment type="caution">
    <text evidence="1">The sequence shown here is derived from an EMBL/GenBank/DDBJ whole genome shotgun (WGS) entry which is preliminary data.</text>
</comment>
<sequence>MSFAFSSSNNAFFSCLAVSFSMQYWVIEVPIEVAPPTTKVNSPIKDKGVKRRTVPTILALFPLVFTILQFRKSFFKDFFILVKVAIDIRIFST</sequence>
<dbReference type="AlphaFoldDB" id="A0AAU9JG47"/>
<organism evidence="1 2">
    <name type="scientific">Blepharisma stoltei</name>
    <dbReference type="NCBI Taxonomy" id="1481888"/>
    <lineage>
        <taxon>Eukaryota</taxon>
        <taxon>Sar</taxon>
        <taxon>Alveolata</taxon>
        <taxon>Ciliophora</taxon>
        <taxon>Postciliodesmatophora</taxon>
        <taxon>Heterotrichea</taxon>
        <taxon>Heterotrichida</taxon>
        <taxon>Blepharismidae</taxon>
        <taxon>Blepharisma</taxon>
    </lineage>
</organism>
<evidence type="ECO:0008006" key="3">
    <source>
        <dbReference type="Google" id="ProtNLM"/>
    </source>
</evidence>
<protein>
    <recommendedName>
        <fullName evidence="3">Transmembrane protein</fullName>
    </recommendedName>
</protein>
<reference evidence="1" key="1">
    <citation type="submission" date="2021-09" db="EMBL/GenBank/DDBJ databases">
        <authorList>
            <consortium name="AG Swart"/>
            <person name="Singh M."/>
            <person name="Singh A."/>
            <person name="Seah K."/>
            <person name="Emmerich C."/>
        </authorList>
    </citation>
    <scope>NUCLEOTIDE SEQUENCE</scope>
    <source>
        <strain evidence="1">ATCC30299</strain>
    </source>
</reference>